<evidence type="ECO:0000313" key="2">
    <source>
        <dbReference type="Proteomes" id="UP000775547"/>
    </source>
</evidence>
<dbReference type="OrthoDB" id="3055419at2759"/>
<reference evidence="1" key="2">
    <citation type="submission" date="2021-10" db="EMBL/GenBank/DDBJ databases">
        <title>Phylogenomics reveals ancestral predisposition of the termite-cultivated fungus Termitomyces towards a domesticated lifestyle.</title>
        <authorList>
            <person name="Auxier B."/>
            <person name="Grum-Grzhimaylo A."/>
            <person name="Cardenas M.E."/>
            <person name="Lodge J.D."/>
            <person name="Laessoe T."/>
            <person name="Pedersen O."/>
            <person name="Smith M.E."/>
            <person name="Kuyper T.W."/>
            <person name="Franco-Molano E.A."/>
            <person name="Baroni T.J."/>
            <person name="Aanen D.K."/>
        </authorList>
    </citation>
    <scope>NUCLEOTIDE SEQUENCE</scope>
    <source>
        <strain evidence="1">AP01</strain>
        <tissue evidence="1">Mycelium</tissue>
    </source>
</reference>
<dbReference type="AlphaFoldDB" id="A0A9P7FL50"/>
<evidence type="ECO:0000313" key="1">
    <source>
        <dbReference type="EMBL" id="KAG5633564.1"/>
    </source>
</evidence>
<keyword evidence="2" id="KW-1185">Reference proteome</keyword>
<proteinExistence type="predicted"/>
<name>A0A9P7FL50_9AGAR</name>
<accession>A0A9P7FL50</accession>
<gene>
    <name evidence="1" type="ORF">DXG03_007181</name>
</gene>
<reference evidence="1" key="1">
    <citation type="submission" date="2020-07" db="EMBL/GenBank/DDBJ databases">
        <authorList>
            <person name="Nieuwenhuis M."/>
            <person name="Van De Peppel L.J.J."/>
        </authorList>
    </citation>
    <scope>NUCLEOTIDE SEQUENCE</scope>
    <source>
        <strain evidence="1">AP01</strain>
        <tissue evidence="1">Mycelium</tissue>
    </source>
</reference>
<sequence>RGLTILEARSGNYLYDFVLDAEPSEKCGKVLLPSNPTWSEEERSGYHAVQWRAVARHIEELCTTVWPSVQCAVARARREEIILAVAAAMCPNKDFIPPPEMLQKLKEILVSQGFKQDARWFMS</sequence>
<protein>
    <submittedName>
        <fullName evidence="1">Uncharacterized protein</fullName>
    </submittedName>
</protein>
<organism evidence="1 2">
    <name type="scientific">Asterophora parasitica</name>
    <dbReference type="NCBI Taxonomy" id="117018"/>
    <lineage>
        <taxon>Eukaryota</taxon>
        <taxon>Fungi</taxon>
        <taxon>Dikarya</taxon>
        <taxon>Basidiomycota</taxon>
        <taxon>Agaricomycotina</taxon>
        <taxon>Agaricomycetes</taxon>
        <taxon>Agaricomycetidae</taxon>
        <taxon>Agaricales</taxon>
        <taxon>Tricholomatineae</taxon>
        <taxon>Lyophyllaceae</taxon>
        <taxon>Asterophora</taxon>
    </lineage>
</organism>
<feature type="non-terminal residue" evidence="1">
    <location>
        <position position="1"/>
    </location>
</feature>
<dbReference type="EMBL" id="JABCKV010005006">
    <property type="protein sequence ID" value="KAG5633564.1"/>
    <property type="molecule type" value="Genomic_DNA"/>
</dbReference>
<dbReference type="Proteomes" id="UP000775547">
    <property type="component" value="Unassembled WGS sequence"/>
</dbReference>
<comment type="caution">
    <text evidence="1">The sequence shown here is derived from an EMBL/GenBank/DDBJ whole genome shotgun (WGS) entry which is preliminary data.</text>
</comment>